<dbReference type="FunFam" id="3.100.10.10:FF:000001">
    <property type="entry name" value="60S ribosomal protein L18"/>
    <property type="match status" value="1"/>
</dbReference>
<dbReference type="InterPro" id="IPR021131">
    <property type="entry name" value="Ribosomal_uL15/eL18"/>
</dbReference>
<reference evidence="5" key="1">
    <citation type="submission" date="2021-06" db="EMBL/GenBank/DDBJ databases">
        <title>Genome Sequence of Mortierella hyaline Strain SCG-10, a Cold-Adapted, Nitrate-Reducing Fungus Isolated from Soil in Minnesota, USA.</title>
        <authorList>
            <person name="Aldossari N."/>
        </authorList>
    </citation>
    <scope>NUCLEOTIDE SEQUENCE</scope>
    <source>
        <strain evidence="5">SCG-10</strain>
    </source>
</reference>
<evidence type="ECO:0000256" key="2">
    <source>
        <dbReference type="ARBA" id="ARBA00022980"/>
    </source>
</evidence>
<dbReference type="GO" id="GO:0003723">
    <property type="term" value="F:RNA binding"/>
    <property type="evidence" value="ECO:0007669"/>
    <property type="project" value="TreeGrafter"/>
</dbReference>
<evidence type="ECO:0000313" key="5">
    <source>
        <dbReference type="EMBL" id="KAG9062419.1"/>
    </source>
</evidence>
<evidence type="ECO:0000259" key="4">
    <source>
        <dbReference type="Pfam" id="PF17135"/>
    </source>
</evidence>
<dbReference type="PANTHER" id="PTHR10934:SF2">
    <property type="entry name" value="LARGE RIBOSOMAL SUBUNIT PROTEIN EL18"/>
    <property type="match status" value="1"/>
</dbReference>
<keyword evidence="3" id="KW-0687">Ribonucleoprotein</keyword>
<proteinExistence type="inferred from homology"/>
<evidence type="ECO:0000313" key="6">
    <source>
        <dbReference type="Proteomes" id="UP000707451"/>
    </source>
</evidence>
<comment type="caution">
    <text evidence="5">The sequence shown here is derived from an EMBL/GenBank/DDBJ whole genome shotgun (WGS) entry which is preliminary data.</text>
</comment>
<dbReference type="Proteomes" id="UP000707451">
    <property type="component" value="Unassembled WGS sequence"/>
</dbReference>
<dbReference type="AlphaFoldDB" id="A0A9P7XKU0"/>
<dbReference type="OrthoDB" id="6353017at2759"/>
<dbReference type="GO" id="GO:0022625">
    <property type="term" value="C:cytosolic large ribosomal subunit"/>
    <property type="evidence" value="ECO:0007669"/>
    <property type="project" value="TreeGrafter"/>
</dbReference>
<evidence type="ECO:0000256" key="3">
    <source>
        <dbReference type="ARBA" id="ARBA00023274"/>
    </source>
</evidence>
<dbReference type="Pfam" id="PF17135">
    <property type="entry name" value="Ribosomal_L18"/>
    <property type="match status" value="1"/>
</dbReference>
<dbReference type="GO" id="GO:0003735">
    <property type="term" value="F:structural constituent of ribosome"/>
    <property type="evidence" value="ECO:0007669"/>
    <property type="project" value="InterPro"/>
</dbReference>
<feature type="domain" description="Large ribosomal subunit protein uL15/eL18" evidence="4">
    <location>
        <begin position="52"/>
        <end position="233"/>
    </location>
</feature>
<sequence>MAANTFFVDGGVDLGGKDELLLEDDCEEAMVIPSMQDCITSVGTFQQRTDFGIDIKKHHVRNKNRQAPKSEDVYLLLLVKLYRFLARRTDSAFNKVVLKRLFMSRVNRPPMSVSRVARNMAGKEGKTAVVVGTVTDDNRFLEVPKLSIACLRITKSAKARVLKAGGEVITFDQLALRAPTGANTILLRGKKNTREAVKHFGMGPGKHAKPYVQSKGRKFEKARGRRASRGFKV</sequence>
<evidence type="ECO:0000256" key="1">
    <source>
        <dbReference type="ARBA" id="ARBA00006815"/>
    </source>
</evidence>
<dbReference type="InterPro" id="IPR021132">
    <property type="entry name" value="Ribosomal_eL18/eL18-A/B/_CS"/>
</dbReference>
<keyword evidence="6" id="KW-1185">Reference proteome</keyword>
<dbReference type="SUPFAM" id="SSF52080">
    <property type="entry name" value="Ribosomal proteins L15p and L18e"/>
    <property type="match status" value="1"/>
</dbReference>
<dbReference type="EMBL" id="JAHRHY010000019">
    <property type="protein sequence ID" value="KAG9062419.1"/>
    <property type="molecule type" value="Genomic_DNA"/>
</dbReference>
<organism evidence="5 6">
    <name type="scientific">Linnemannia hyalina</name>
    <dbReference type="NCBI Taxonomy" id="64524"/>
    <lineage>
        <taxon>Eukaryota</taxon>
        <taxon>Fungi</taxon>
        <taxon>Fungi incertae sedis</taxon>
        <taxon>Mucoromycota</taxon>
        <taxon>Mortierellomycotina</taxon>
        <taxon>Mortierellomycetes</taxon>
        <taxon>Mortierellales</taxon>
        <taxon>Mortierellaceae</taxon>
        <taxon>Linnemannia</taxon>
    </lineage>
</organism>
<dbReference type="Gene3D" id="3.100.10.10">
    <property type="match status" value="1"/>
</dbReference>
<comment type="similarity">
    <text evidence="1">Belongs to the eukaryotic ribosomal protein eL18 family.</text>
</comment>
<dbReference type="GO" id="GO:0006412">
    <property type="term" value="P:translation"/>
    <property type="evidence" value="ECO:0007669"/>
    <property type="project" value="InterPro"/>
</dbReference>
<gene>
    <name evidence="5" type="ORF">KI688_005334</name>
</gene>
<dbReference type="InterPro" id="IPR000039">
    <property type="entry name" value="Ribosomal_eL18"/>
</dbReference>
<dbReference type="PROSITE" id="PS01106">
    <property type="entry name" value="RIBOSOMAL_L18E"/>
    <property type="match status" value="1"/>
</dbReference>
<keyword evidence="2" id="KW-0689">Ribosomal protein</keyword>
<dbReference type="InterPro" id="IPR036227">
    <property type="entry name" value="Ribosomal_uL15/eL18_sf"/>
</dbReference>
<name>A0A9P7XKU0_9FUNG</name>
<dbReference type="PANTHER" id="PTHR10934">
    <property type="entry name" value="60S RIBOSOMAL PROTEIN L18"/>
    <property type="match status" value="1"/>
</dbReference>
<accession>A0A9P7XKU0</accession>
<protein>
    <recommendedName>
        <fullName evidence="4">Large ribosomal subunit protein uL15/eL18 domain-containing protein</fullName>
    </recommendedName>
</protein>